<reference evidence="1 2" key="1">
    <citation type="journal article" date="2019" name="G3 (Bethesda)">
        <title>Sequencing of a Wild Apple (Malus baccata) Genome Unravels the Differences Between Cultivated and Wild Apple Species Regarding Disease Resistance and Cold Tolerance.</title>
        <authorList>
            <person name="Chen X."/>
        </authorList>
    </citation>
    <scope>NUCLEOTIDE SEQUENCE [LARGE SCALE GENOMIC DNA]</scope>
    <source>
        <strain evidence="2">cv. Shandingzi</strain>
        <tissue evidence="1">Leaves</tissue>
    </source>
</reference>
<keyword evidence="2" id="KW-1185">Reference proteome</keyword>
<dbReference type="Proteomes" id="UP000315295">
    <property type="component" value="Unassembled WGS sequence"/>
</dbReference>
<protein>
    <submittedName>
        <fullName evidence="1">Uncharacterized protein</fullName>
    </submittedName>
</protein>
<name>A0A540K340_MALBA</name>
<dbReference type="AlphaFoldDB" id="A0A540K340"/>
<comment type="caution">
    <text evidence="1">The sequence shown here is derived from an EMBL/GenBank/DDBJ whole genome shotgun (WGS) entry which is preliminary data.</text>
</comment>
<gene>
    <name evidence="1" type="ORF">C1H46_045796</name>
</gene>
<organism evidence="1 2">
    <name type="scientific">Malus baccata</name>
    <name type="common">Siberian crab apple</name>
    <name type="synonym">Pyrus baccata</name>
    <dbReference type="NCBI Taxonomy" id="106549"/>
    <lineage>
        <taxon>Eukaryota</taxon>
        <taxon>Viridiplantae</taxon>
        <taxon>Streptophyta</taxon>
        <taxon>Embryophyta</taxon>
        <taxon>Tracheophyta</taxon>
        <taxon>Spermatophyta</taxon>
        <taxon>Magnoliopsida</taxon>
        <taxon>eudicotyledons</taxon>
        <taxon>Gunneridae</taxon>
        <taxon>Pentapetalae</taxon>
        <taxon>rosids</taxon>
        <taxon>fabids</taxon>
        <taxon>Rosales</taxon>
        <taxon>Rosaceae</taxon>
        <taxon>Amygdaloideae</taxon>
        <taxon>Maleae</taxon>
        <taxon>Malus</taxon>
    </lineage>
</organism>
<sequence>MRNFSTNRNWSVYKIVSLKTMKSKGSPTNMTTHHTPTDNSYFSLHLCGYAT</sequence>
<evidence type="ECO:0000313" key="2">
    <source>
        <dbReference type="Proteomes" id="UP000315295"/>
    </source>
</evidence>
<proteinExistence type="predicted"/>
<dbReference type="EMBL" id="VIEB01012093">
    <property type="protein sequence ID" value="TQD68671.1"/>
    <property type="molecule type" value="Genomic_DNA"/>
</dbReference>
<evidence type="ECO:0000313" key="1">
    <source>
        <dbReference type="EMBL" id="TQD68671.1"/>
    </source>
</evidence>
<accession>A0A540K340</accession>